<dbReference type="HOGENOM" id="CLU_109226_0_0_2"/>
<dbReference type="PANTHER" id="PTHR40727">
    <property type="entry name" value="TRANSCRIPTION REGULATOR, ENCODED NEXT TO RECA SUPERFAMILY ATPASE-RELATED"/>
    <property type="match status" value="1"/>
</dbReference>
<dbReference type="Proteomes" id="UP000002727">
    <property type="component" value="Chromosome"/>
</dbReference>
<dbReference type="InterPro" id="IPR022285">
    <property type="entry name" value="CHP03879_regulat_dom_put"/>
</dbReference>
<protein>
    <submittedName>
        <fullName evidence="2">Hypothetical transcription regulator</fullName>
    </submittedName>
</protein>
<dbReference type="Gene3D" id="1.10.10.60">
    <property type="entry name" value="Homeodomain-like"/>
    <property type="match status" value="1"/>
</dbReference>
<dbReference type="EMBL" id="CP000855">
    <property type="protein sequence ID" value="ACJ17231.1"/>
    <property type="molecule type" value="Genomic_DNA"/>
</dbReference>
<accession>B6YV03</accession>
<reference evidence="2 3" key="1">
    <citation type="journal article" date="2008" name="J. Bacteriol.">
        <title>The complete genome sequence of Thermococcus onnurineus NA1 reveals a mixed heterotrophic and carboxydotrophic metabolism.</title>
        <authorList>
            <person name="Lee H.S."/>
            <person name="Kang S.G."/>
            <person name="Bae S.S."/>
            <person name="Lim J.K."/>
            <person name="Cho Y."/>
            <person name="Kim Y.J."/>
            <person name="Jeon J.H."/>
            <person name="Cha S.S."/>
            <person name="Kwon K.K."/>
            <person name="Kim H.T."/>
            <person name="Park C.J."/>
            <person name="Lee H.W."/>
            <person name="Kim S.I."/>
            <person name="Chun J."/>
            <person name="Colwell R.R."/>
            <person name="Kim S.J."/>
            <person name="Lee J.H."/>
        </authorList>
    </citation>
    <scope>NUCLEOTIDE SEQUENCE [LARGE SCALE GENOMIC DNA]</scope>
    <source>
        <strain evidence="2 3">NA1</strain>
    </source>
</reference>
<dbReference type="GeneID" id="7017410"/>
<sequence>MEVPLNPLGREEIHRLESVLLFATLFRPEVIELIKDPAERLTWVDSLAVAAGAIAREKAGMTVREIADELGRTEATVRKHLKGETKAGQLVRETYELIKQGKLDELVKNVEVLAKGGQLIALEEYEKLKKEKEKLEAKVGELERALRDALAEKDELEKKVREFEGLADELRSENEELKNKLEKVREVTTTLEKKIEEIKSLL</sequence>
<dbReference type="eggNOG" id="arCOG00921">
    <property type="taxonomic scope" value="Archaea"/>
</dbReference>
<gene>
    <name evidence="2" type="ordered locus">TON_1741</name>
</gene>
<dbReference type="OrthoDB" id="26894at2157"/>
<evidence type="ECO:0000313" key="3">
    <source>
        <dbReference type="Proteomes" id="UP000002727"/>
    </source>
</evidence>
<keyword evidence="1" id="KW-0175">Coiled coil</keyword>
<evidence type="ECO:0000313" key="2">
    <source>
        <dbReference type="EMBL" id="ACJ17231.1"/>
    </source>
</evidence>
<proteinExistence type="predicted"/>
<evidence type="ECO:0000256" key="1">
    <source>
        <dbReference type="SAM" id="Coils"/>
    </source>
</evidence>
<feature type="coiled-coil region" evidence="1">
    <location>
        <begin position="118"/>
        <end position="197"/>
    </location>
</feature>
<dbReference type="STRING" id="523850.TON_1741"/>
<keyword evidence="3" id="KW-1185">Reference proteome</keyword>
<dbReference type="KEGG" id="ton:TON_1741"/>
<dbReference type="RefSeq" id="WP_012572703.1">
    <property type="nucleotide sequence ID" value="NC_011529.1"/>
</dbReference>
<organism evidence="2 3">
    <name type="scientific">Thermococcus onnurineus (strain NA1)</name>
    <dbReference type="NCBI Taxonomy" id="523850"/>
    <lineage>
        <taxon>Archaea</taxon>
        <taxon>Methanobacteriati</taxon>
        <taxon>Methanobacteriota</taxon>
        <taxon>Thermococci</taxon>
        <taxon>Thermococcales</taxon>
        <taxon>Thermococcaceae</taxon>
        <taxon>Thermococcus</taxon>
    </lineage>
</organism>
<dbReference type="PANTHER" id="PTHR40727:SF1">
    <property type="entry name" value="BACTERIO-OPSIN ACTIVATOR"/>
    <property type="match status" value="1"/>
</dbReference>
<dbReference type="PATRIC" id="fig|523850.10.peg.1754"/>
<name>B6YV03_THEON</name>
<dbReference type="AlphaFoldDB" id="B6YV03"/>
<dbReference type="NCBIfam" id="TIGR03879">
    <property type="entry name" value="near_KaiC_dom"/>
    <property type="match status" value="1"/>
</dbReference>